<dbReference type="Pfam" id="PF19851">
    <property type="entry name" value="DUF6326"/>
    <property type="match status" value="1"/>
</dbReference>
<feature type="transmembrane region" description="Helical" evidence="1">
    <location>
        <begin position="62"/>
        <end position="85"/>
    </location>
</feature>
<protein>
    <submittedName>
        <fullName evidence="2">DUF6326 family protein</fullName>
    </submittedName>
</protein>
<accession>A0AAJ6B4V1</accession>
<dbReference type="EMBL" id="CP119321">
    <property type="protein sequence ID" value="WEK13146.1"/>
    <property type="molecule type" value="Genomic_DNA"/>
</dbReference>
<keyword evidence="1" id="KW-0812">Transmembrane</keyword>
<reference evidence="2" key="1">
    <citation type="submission" date="2023-03" db="EMBL/GenBank/DDBJ databases">
        <title>Andean soil-derived lignocellulolytic bacterial consortium as a source of novel taxa and putative plastic-active enzymes.</title>
        <authorList>
            <person name="Diaz-Garcia L."/>
            <person name="Chuvochina M."/>
            <person name="Feuerriegel G."/>
            <person name="Bunk B."/>
            <person name="Sproer C."/>
            <person name="Streit W.R."/>
            <person name="Rodriguez L.M."/>
            <person name="Overmann J."/>
            <person name="Jimenez D.J."/>
        </authorList>
    </citation>
    <scope>NUCLEOTIDE SEQUENCE</scope>
    <source>
        <strain evidence="2">MAG 4610</strain>
    </source>
</reference>
<feature type="transmembrane region" description="Helical" evidence="1">
    <location>
        <begin position="116"/>
        <end position="135"/>
    </location>
</feature>
<name>A0AAJ6B4V1_9MICO</name>
<feature type="transmembrane region" description="Helical" evidence="1">
    <location>
        <begin position="92"/>
        <end position="110"/>
    </location>
</feature>
<evidence type="ECO:0000313" key="3">
    <source>
        <dbReference type="Proteomes" id="UP001213972"/>
    </source>
</evidence>
<keyword evidence="1" id="KW-0472">Membrane</keyword>
<dbReference type="InterPro" id="IPR046289">
    <property type="entry name" value="DUF6326"/>
</dbReference>
<evidence type="ECO:0000313" key="2">
    <source>
        <dbReference type="EMBL" id="WEK13146.1"/>
    </source>
</evidence>
<dbReference type="AlphaFoldDB" id="A0AAJ6B4V1"/>
<keyword evidence="1" id="KW-1133">Transmembrane helix</keyword>
<sequence>MTTATQASRALITSAIPAQLKIAAAWASAMFLYIYVDILNFYKPGVVDGILEGQIWRFDVSAGLLSVFLVSMSIPALMIVLSTALPARLNRITNLVVAALFIPYTLFNAAGSTWEWAGFYTISIGLEVLLLAYILRTAWAWPRAAVRDA</sequence>
<organism evidence="2 3">
    <name type="scientific">Candidatus Microbacterium phytovorans</name>
    <dbReference type="NCBI Taxonomy" id="3121374"/>
    <lineage>
        <taxon>Bacteria</taxon>
        <taxon>Bacillati</taxon>
        <taxon>Actinomycetota</taxon>
        <taxon>Actinomycetes</taxon>
        <taxon>Micrococcales</taxon>
        <taxon>Microbacteriaceae</taxon>
        <taxon>Microbacterium</taxon>
    </lineage>
</organism>
<dbReference type="Proteomes" id="UP001213972">
    <property type="component" value="Chromosome"/>
</dbReference>
<gene>
    <name evidence="2" type="ORF">P0Y48_11845</name>
</gene>
<proteinExistence type="predicted"/>
<evidence type="ECO:0000256" key="1">
    <source>
        <dbReference type="SAM" id="Phobius"/>
    </source>
</evidence>
<feature type="transmembrane region" description="Helical" evidence="1">
    <location>
        <begin position="20"/>
        <end position="42"/>
    </location>
</feature>